<reference evidence="4 5" key="1">
    <citation type="submission" date="2016-10" db="EMBL/GenBank/DDBJ databases">
        <authorList>
            <person name="de Groot N.N."/>
        </authorList>
    </citation>
    <scope>NUCLEOTIDE SEQUENCE [LARGE SCALE GENOMIC DNA]</scope>
    <source>
        <strain evidence="5">P4B,CCM 7963,CECT 7998,DSM 25260,IBRC-M 10614,KCTC 13821</strain>
    </source>
</reference>
<feature type="compositionally biased region" description="Polar residues" evidence="1">
    <location>
        <begin position="133"/>
        <end position="145"/>
    </location>
</feature>
<evidence type="ECO:0000259" key="3">
    <source>
        <dbReference type="Pfam" id="PF07423"/>
    </source>
</evidence>
<evidence type="ECO:0000256" key="2">
    <source>
        <dbReference type="SAM" id="Phobius"/>
    </source>
</evidence>
<organism evidence="4 5">
    <name type="scientific">Alteribacillus bidgolensis</name>
    <dbReference type="NCBI Taxonomy" id="930129"/>
    <lineage>
        <taxon>Bacteria</taxon>
        <taxon>Bacillati</taxon>
        <taxon>Bacillota</taxon>
        <taxon>Bacilli</taxon>
        <taxon>Bacillales</taxon>
        <taxon>Bacillaceae</taxon>
        <taxon>Alteribacillus</taxon>
    </lineage>
</organism>
<dbReference type="InterPro" id="IPR009988">
    <property type="entry name" value="DUF1510"/>
</dbReference>
<feature type="domain" description="DUF1510" evidence="3">
    <location>
        <begin position="125"/>
        <end position="219"/>
    </location>
</feature>
<dbReference type="Pfam" id="PF07423">
    <property type="entry name" value="DUF1510"/>
    <property type="match status" value="1"/>
</dbReference>
<gene>
    <name evidence="4" type="ORF">SAMN05216352_111173</name>
</gene>
<dbReference type="STRING" id="930129.SAMN05216352_111173"/>
<feature type="transmembrane region" description="Helical" evidence="2">
    <location>
        <begin position="26"/>
        <end position="47"/>
    </location>
</feature>
<sequence length="225" mass="25668">MNNDNNRGFGEDTRYEMRKRKRMNRILNASIVAVGGLIIFFAVQLFFSGNDQAVEENETDNIAEEAETEPVEETEEESENVPEEAPETDTEESKENSDTDEIEENSEEPEEEPDGPQIPEGDGESGEWEPIGTEQSGSFSHDFNKGSQNWKEMKMALRYATNLDETDEDDIRYWRIENGGDSHTVVGIISDKNNENNPYHVTMEFIENEGWKPIEVKVLDSNPHN</sequence>
<evidence type="ECO:0000313" key="4">
    <source>
        <dbReference type="EMBL" id="SDI77196.1"/>
    </source>
</evidence>
<dbReference type="AlphaFoldDB" id="A0A1G8NAT5"/>
<dbReference type="EMBL" id="FNDU01000011">
    <property type="protein sequence ID" value="SDI77196.1"/>
    <property type="molecule type" value="Genomic_DNA"/>
</dbReference>
<evidence type="ECO:0000313" key="5">
    <source>
        <dbReference type="Proteomes" id="UP000199017"/>
    </source>
</evidence>
<proteinExistence type="predicted"/>
<dbReference type="Proteomes" id="UP000199017">
    <property type="component" value="Unassembled WGS sequence"/>
</dbReference>
<evidence type="ECO:0000256" key="1">
    <source>
        <dbReference type="SAM" id="MobiDB-lite"/>
    </source>
</evidence>
<feature type="compositionally biased region" description="Acidic residues" evidence="1">
    <location>
        <begin position="56"/>
        <end position="90"/>
    </location>
</feature>
<keyword evidence="2" id="KW-1133">Transmembrane helix</keyword>
<accession>A0A1G8NAT5</accession>
<feature type="region of interest" description="Disordered" evidence="1">
    <location>
        <begin position="56"/>
        <end position="145"/>
    </location>
</feature>
<keyword evidence="2" id="KW-0812">Transmembrane</keyword>
<name>A0A1G8NAT5_9BACI</name>
<keyword evidence="2" id="KW-0472">Membrane</keyword>
<protein>
    <recommendedName>
        <fullName evidence="3">DUF1510 domain-containing protein</fullName>
    </recommendedName>
</protein>
<feature type="compositionally biased region" description="Acidic residues" evidence="1">
    <location>
        <begin position="98"/>
        <end position="114"/>
    </location>
</feature>
<dbReference type="OrthoDB" id="2168558at2"/>
<dbReference type="RefSeq" id="WP_091586996.1">
    <property type="nucleotide sequence ID" value="NZ_FNDU01000011.1"/>
</dbReference>
<keyword evidence="5" id="KW-1185">Reference proteome</keyword>